<dbReference type="OMA" id="FNPMNNG"/>
<dbReference type="Proteomes" id="UP000007267">
    <property type="component" value="Unassembled WGS sequence"/>
</dbReference>
<dbReference type="GeneID" id="102460187"/>
<dbReference type="PANTHER" id="PTHR20982:SF3">
    <property type="entry name" value="MITOCHONDRIAL RIBOSOME RECYCLING FACTOR PSEUDO 1"/>
    <property type="match status" value="1"/>
</dbReference>
<evidence type="ECO:0000256" key="4">
    <source>
        <dbReference type="ARBA" id="ARBA00022917"/>
    </source>
</evidence>
<dbReference type="GeneTree" id="ENSGT00390000005084"/>
<dbReference type="InterPro" id="IPR023584">
    <property type="entry name" value="Ribosome_recyc_fac_dom"/>
</dbReference>
<dbReference type="GO" id="GO:0006412">
    <property type="term" value="P:translation"/>
    <property type="evidence" value="ECO:0007669"/>
    <property type="project" value="UniProtKB-KW"/>
</dbReference>
<reference evidence="10" key="3">
    <citation type="submission" date="2025-08" db="UniProtKB">
        <authorList>
            <consortium name="Ensembl"/>
        </authorList>
    </citation>
    <scope>IDENTIFICATION</scope>
</reference>
<evidence type="ECO:0000313" key="10">
    <source>
        <dbReference type="Ensembl" id="ENSPSIP00000015223.1"/>
    </source>
</evidence>
<dbReference type="Gene3D" id="3.30.1360.40">
    <property type="match status" value="1"/>
</dbReference>
<reference evidence="11" key="2">
    <citation type="journal article" date="2013" name="Nat. Genet.">
        <title>The draft genomes of soft-shell turtle and green sea turtle yield insights into the development and evolution of the turtle-specific body plan.</title>
        <authorList>
            <person name="Wang Z."/>
            <person name="Pascual-Anaya J."/>
            <person name="Zadissa A."/>
            <person name="Li W."/>
            <person name="Niimura Y."/>
            <person name="Huang Z."/>
            <person name="Li C."/>
            <person name="White S."/>
            <person name="Xiong Z."/>
            <person name="Fang D."/>
            <person name="Wang B."/>
            <person name="Ming Y."/>
            <person name="Chen Y."/>
            <person name="Zheng Y."/>
            <person name="Kuraku S."/>
            <person name="Pignatelli M."/>
            <person name="Herrero J."/>
            <person name="Beal K."/>
            <person name="Nozawa M."/>
            <person name="Li Q."/>
            <person name="Wang J."/>
            <person name="Zhang H."/>
            <person name="Yu L."/>
            <person name="Shigenobu S."/>
            <person name="Wang J."/>
            <person name="Liu J."/>
            <person name="Flicek P."/>
            <person name="Searle S."/>
            <person name="Wang J."/>
            <person name="Kuratani S."/>
            <person name="Yin Y."/>
            <person name="Aken B."/>
            <person name="Zhang G."/>
            <person name="Irie N."/>
        </authorList>
    </citation>
    <scope>NUCLEOTIDE SEQUENCE [LARGE SCALE GENOMIC DNA]</scope>
    <source>
        <strain evidence="11">Daiwa-1</strain>
    </source>
</reference>
<dbReference type="OrthoDB" id="407355at2759"/>
<evidence type="ECO:0000256" key="6">
    <source>
        <dbReference type="ARBA" id="ARBA00023128"/>
    </source>
</evidence>
<dbReference type="Gene3D" id="1.10.132.20">
    <property type="entry name" value="Ribosome-recycling factor"/>
    <property type="match status" value="1"/>
</dbReference>
<reference evidence="10" key="4">
    <citation type="submission" date="2025-09" db="UniProtKB">
        <authorList>
            <consortium name="Ensembl"/>
        </authorList>
    </citation>
    <scope>IDENTIFICATION</scope>
</reference>
<dbReference type="AlphaFoldDB" id="K7G4L2"/>
<dbReference type="HOGENOM" id="CLU_073981_4_1_1"/>
<protein>
    <recommendedName>
        <fullName evidence="3">Ribosome-recycling factor, mitochondrial</fullName>
    </recommendedName>
    <alternativeName>
        <fullName evidence="7">Ribosome-releasing factor, mitochondrial</fullName>
    </alternativeName>
</protein>
<evidence type="ECO:0000313" key="11">
    <source>
        <dbReference type="Proteomes" id="UP000007267"/>
    </source>
</evidence>
<accession>K7G4L2</accession>
<evidence type="ECO:0000256" key="3">
    <source>
        <dbReference type="ARBA" id="ARBA00020581"/>
    </source>
</evidence>
<feature type="domain" description="Ribosome recycling factor" evidence="9">
    <location>
        <begin position="99"/>
        <end position="261"/>
    </location>
</feature>
<evidence type="ECO:0000256" key="5">
    <source>
        <dbReference type="ARBA" id="ARBA00022946"/>
    </source>
</evidence>
<dbReference type="CTD" id="92399"/>
<evidence type="ECO:0000256" key="7">
    <source>
        <dbReference type="ARBA" id="ARBA00033107"/>
    </source>
</evidence>
<keyword evidence="11" id="KW-1185">Reference proteome</keyword>
<name>K7G4L2_PELSI</name>
<reference evidence="11" key="1">
    <citation type="submission" date="2011-10" db="EMBL/GenBank/DDBJ databases">
        <authorList>
            <consortium name="Soft-shell Turtle Genome Consortium"/>
        </authorList>
    </citation>
    <scope>NUCLEOTIDE SEQUENCE [LARGE SCALE GENOMIC DNA]</scope>
    <source>
        <strain evidence="11">Daiwa-1</strain>
    </source>
</reference>
<dbReference type="eggNOG" id="KOG4759">
    <property type="taxonomic scope" value="Eukaryota"/>
</dbReference>
<sequence>MAMALRCLRQLPPLLHNSLSGLTRPSLEVPLRYTALILNDCRQCVIHQTMFTRHLATKKAKAKGKGQNQARVNINAALVEDIISLEEVNCEMQAVIETLKEDFSKNLNIRTSPGALDHITVTTNDGKFPLNQLGQISLKSPQLIIINMASFPESTAAAIKAIRESGMNLNPEVDGIIIRVPVPKVTREHRESLAKLAKQLTNKAKDSLRKVRSNAMNHVKKAKSTVSEDTVKMIEKQIQQMADDATTEMEKLLAGKTKELLS</sequence>
<dbReference type="PANTHER" id="PTHR20982">
    <property type="entry name" value="RIBOSOME RECYCLING FACTOR"/>
    <property type="match status" value="1"/>
</dbReference>
<comment type="subcellular location">
    <subcellularLocation>
        <location evidence="1">Mitochondrion</location>
    </subcellularLocation>
</comment>
<dbReference type="STRING" id="13735.ENSPSIP00000015223"/>
<evidence type="ECO:0000256" key="8">
    <source>
        <dbReference type="ARBA" id="ARBA00055779"/>
    </source>
</evidence>
<dbReference type="Ensembl" id="ENSPSIT00000015294.1">
    <property type="protein sequence ID" value="ENSPSIP00000015223.1"/>
    <property type="gene ID" value="ENSPSIG00000013622.1"/>
</dbReference>
<dbReference type="FunFam" id="1.10.132.20:FF:000003">
    <property type="entry name" value="ribosome-recycling factor, mitochondrial isoform X2"/>
    <property type="match status" value="1"/>
</dbReference>
<dbReference type="FunFam" id="3.30.1360.40:FF:000007">
    <property type="entry name" value="ribosome-recycling factor, mitochondrial isoform X1"/>
    <property type="match status" value="1"/>
</dbReference>
<dbReference type="SUPFAM" id="SSF55194">
    <property type="entry name" value="Ribosome recycling factor, RRF"/>
    <property type="match status" value="1"/>
</dbReference>
<dbReference type="GO" id="GO:0032790">
    <property type="term" value="P:ribosome disassembly"/>
    <property type="evidence" value="ECO:0007669"/>
    <property type="project" value="Ensembl"/>
</dbReference>
<dbReference type="GO" id="GO:0005739">
    <property type="term" value="C:mitochondrion"/>
    <property type="evidence" value="ECO:0007669"/>
    <property type="project" value="UniProtKB-SubCell"/>
</dbReference>
<dbReference type="RefSeq" id="XP_014427848.1">
    <property type="nucleotide sequence ID" value="XM_014572362.3"/>
</dbReference>
<evidence type="ECO:0000256" key="1">
    <source>
        <dbReference type="ARBA" id="ARBA00004173"/>
    </source>
</evidence>
<dbReference type="InterPro" id="IPR002661">
    <property type="entry name" value="Ribosome_recyc_fac"/>
</dbReference>
<gene>
    <name evidence="10" type="primary">MRRF</name>
</gene>
<dbReference type="EMBL" id="AGCU01069888">
    <property type="status" value="NOT_ANNOTATED_CDS"/>
    <property type="molecule type" value="Genomic_DNA"/>
</dbReference>
<comment type="similarity">
    <text evidence="2">Belongs to the RRF family.</text>
</comment>
<evidence type="ECO:0000259" key="9">
    <source>
        <dbReference type="Pfam" id="PF01765"/>
    </source>
</evidence>
<keyword evidence="4" id="KW-0648">Protein biosynthesis</keyword>
<dbReference type="GO" id="GO:0043023">
    <property type="term" value="F:ribosomal large subunit binding"/>
    <property type="evidence" value="ECO:0007669"/>
    <property type="project" value="TreeGrafter"/>
</dbReference>
<dbReference type="Pfam" id="PF01765">
    <property type="entry name" value="RRF"/>
    <property type="match status" value="1"/>
</dbReference>
<keyword evidence="5" id="KW-0809">Transit peptide</keyword>
<evidence type="ECO:0000256" key="2">
    <source>
        <dbReference type="ARBA" id="ARBA00005912"/>
    </source>
</evidence>
<proteinExistence type="inferred from homology"/>
<dbReference type="KEGG" id="pss:102460187"/>
<dbReference type="InterPro" id="IPR036191">
    <property type="entry name" value="RRF_sf"/>
</dbReference>
<organism evidence="10 11">
    <name type="scientific">Pelodiscus sinensis</name>
    <name type="common">Chinese softshell turtle</name>
    <name type="synonym">Trionyx sinensis</name>
    <dbReference type="NCBI Taxonomy" id="13735"/>
    <lineage>
        <taxon>Eukaryota</taxon>
        <taxon>Metazoa</taxon>
        <taxon>Chordata</taxon>
        <taxon>Craniata</taxon>
        <taxon>Vertebrata</taxon>
        <taxon>Euteleostomi</taxon>
        <taxon>Archelosauria</taxon>
        <taxon>Testudinata</taxon>
        <taxon>Testudines</taxon>
        <taxon>Cryptodira</taxon>
        <taxon>Trionychia</taxon>
        <taxon>Trionychidae</taxon>
        <taxon>Pelodiscus</taxon>
    </lineage>
</organism>
<keyword evidence="6" id="KW-0496">Mitochondrion</keyword>
<comment type="function">
    <text evidence="8">Responsible for the disassembly of ribosomes from messenger RNA at the termination of mitochondrial protein biosynthesis. Acts in collaboration with GFM2. Promotes mitochondrial ribosome recycling by dissolution of intersubunit contacts.</text>
</comment>